<sequence length="95" mass="10495">MNSSLSPPMVDFCVSTELSFLIELKLDVPIFGKVNGKCRDSQNRFIQLDQLRDEFSTLIHENPTGNTQISVEPGVPDSSTVGLHTNLDVSFSLLI</sequence>
<proteinExistence type="predicted"/>
<dbReference type="RefSeq" id="XP_046058887.1">
    <property type="nucleotide sequence ID" value="XM_046207199.1"/>
</dbReference>
<protein>
    <submittedName>
        <fullName evidence="1">Uncharacterized protein</fullName>
    </submittedName>
</protein>
<comment type="caution">
    <text evidence="1">The sequence shown here is derived from an EMBL/GenBank/DDBJ whole genome shotgun (WGS) entry which is preliminary data.</text>
</comment>
<organism evidence="1 2">
    <name type="scientific">Ogataea philodendri</name>
    <dbReference type="NCBI Taxonomy" id="1378263"/>
    <lineage>
        <taxon>Eukaryota</taxon>
        <taxon>Fungi</taxon>
        <taxon>Dikarya</taxon>
        <taxon>Ascomycota</taxon>
        <taxon>Saccharomycotina</taxon>
        <taxon>Pichiomycetes</taxon>
        <taxon>Pichiales</taxon>
        <taxon>Pichiaceae</taxon>
        <taxon>Ogataea</taxon>
    </lineage>
</organism>
<dbReference type="Proteomes" id="UP000769157">
    <property type="component" value="Unassembled WGS sequence"/>
</dbReference>
<accession>A0A9P8NXM4</accession>
<gene>
    <name evidence="1" type="ORF">OGAPHI_005961</name>
</gene>
<evidence type="ECO:0000313" key="1">
    <source>
        <dbReference type="EMBL" id="KAH3661783.1"/>
    </source>
</evidence>
<keyword evidence="2" id="KW-1185">Reference proteome</keyword>
<name>A0A9P8NXM4_9ASCO</name>
<reference evidence="1" key="2">
    <citation type="submission" date="2021-01" db="EMBL/GenBank/DDBJ databases">
        <authorList>
            <person name="Schikora-Tamarit M.A."/>
        </authorList>
    </citation>
    <scope>NUCLEOTIDE SEQUENCE</scope>
    <source>
        <strain evidence="1">CBS6075</strain>
    </source>
</reference>
<evidence type="ECO:0000313" key="2">
    <source>
        <dbReference type="Proteomes" id="UP000769157"/>
    </source>
</evidence>
<dbReference type="GeneID" id="70237925"/>
<dbReference type="EMBL" id="JAEUBE010000414">
    <property type="protein sequence ID" value="KAH3661783.1"/>
    <property type="molecule type" value="Genomic_DNA"/>
</dbReference>
<dbReference type="AlphaFoldDB" id="A0A9P8NXM4"/>
<reference evidence="1" key="1">
    <citation type="journal article" date="2021" name="Open Biol.">
        <title>Shared evolutionary footprints suggest mitochondrial oxidative damage underlies multiple complex I losses in fungi.</title>
        <authorList>
            <person name="Schikora-Tamarit M.A."/>
            <person name="Marcet-Houben M."/>
            <person name="Nosek J."/>
            <person name="Gabaldon T."/>
        </authorList>
    </citation>
    <scope>NUCLEOTIDE SEQUENCE</scope>
    <source>
        <strain evidence="1">CBS6075</strain>
    </source>
</reference>